<keyword evidence="4" id="KW-1185">Reference proteome</keyword>
<dbReference type="PANTHER" id="PTHR30486:SF6">
    <property type="entry name" value="TYPE IV PILUS RETRACTATION ATPASE PILT"/>
    <property type="match status" value="1"/>
</dbReference>
<reference evidence="3" key="1">
    <citation type="submission" date="2020-03" db="EMBL/GenBank/DDBJ databases">
        <title>Draft sequencing of Paenibacilllus sp. S3N08.</title>
        <authorList>
            <person name="Kim D.-U."/>
        </authorList>
    </citation>
    <scope>NUCLEOTIDE SEQUENCE</scope>
    <source>
        <strain evidence="3">S3N08</strain>
    </source>
</reference>
<dbReference type="Proteomes" id="UP001165962">
    <property type="component" value="Unassembled WGS sequence"/>
</dbReference>
<dbReference type="EMBL" id="JAAOIW010000011">
    <property type="protein sequence ID" value="NHN33355.1"/>
    <property type="molecule type" value="Genomic_DNA"/>
</dbReference>
<dbReference type="RefSeq" id="WP_166153651.1">
    <property type="nucleotide sequence ID" value="NZ_JAAOIW010000011.1"/>
</dbReference>
<protein>
    <submittedName>
        <fullName evidence="3">Flp pilus assembly complex ATPase component TadA</fullName>
    </submittedName>
</protein>
<dbReference type="InterPro" id="IPR027417">
    <property type="entry name" value="P-loop_NTPase"/>
</dbReference>
<evidence type="ECO:0000313" key="3">
    <source>
        <dbReference type="EMBL" id="NHN33355.1"/>
    </source>
</evidence>
<dbReference type="InterPro" id="IPR001482">
    <property type="entry name" value="T2SS/T4SS_dom"/>
</dbReference>
<name>A0ABX0JD90_9BACL</name>
<dbReference type="Gene3D" id="3.30.450.380">
    <property type="match status" value="1"/>
</dbReference>
<evidence type="ECO:0000256" key="1">
    <source>
        <dbReference type="ARBA" id="ARBA00006611"/>
    </source>
</evidence>
<organism evidence="3 4">
    <name type="scientific">Paenibacillus agricola</name>
    <dbReference type="NCBI Taxonomy" id="2716264"/>
    <lineage>
        <taxon>Bacteria</taxon>
        <taxon>Bacillati</taxon>
        <taxon>Bacillota</taxon>
        <taxon>Bacilli</taxon>
        <taxon>Bacillales</taxon>
        <taxon>Paenibacillaceae</taxon>
        <taxon>Paenibacillus</taxon>
    </lineage>
</organism>
<feature type="domain" description="Bacterial type II secretion system protein E" evidence="2">
    <location>
        <begin position="110"/>
        <end position="360"/>
    </location>
</feature>
<sequence>MATIEKEIMGKEEVTIGQLIDYTRDNHKRKDATTGYSLGAFDGTLDVISKYFDKRLDSAKTDDEKKAYLNQQHRATIGHPEAVQEIKIIIKQQVEQLKLTETQYPSIYQNLIDALFHEIWGLGVVSVWLERHRNIGKCRVNGTEVRYKKIGEKHRMHEQYRSIKDVYRLIENLMRNDESAVMNREKQYSELRLYDGTRVVITQPPLTLWPTIVFRRNTVEHFTLQEQAKLQTIDYEAAPIYRMIARCGCKSIITGEPGTGKSTILLSLFAETETDKISVLAENAPELGLKSRFPDRDITEFVGDDKTMVSIVFPRTLRQDPGQYIIGEVREVEASMYKEACANTTGLVVTTMHEKDSSNVPGTLARKEIRWVQGLNYQIALTDYANHIDFVMVMELDEDQITLRNVELSEIVFDAITLTVTSRRIMWFDGRQWYFHHHIDKRLKNRMRRKNRDSFEEGMKALEALSEKYPIPEEEKEISLTWGGG</sequence>
<dbReference type="InterPro" id="IPR050921">
    <property type="entry name" value="T4SS_GSP_E_ATPase"/>
</dbReference>
<evidence type="ECO:0000313" key="4">
    <source>
        <dbReference type="Proteomes" id="UP001165962"/>
    </source>
</evidence>
<evidence type="ECO:0000259" key="2">
    <source>
        <dbReference type="Pfam" id="PF00437"/>
    </source>
</evidence>
<proteinExistence type="inferred from homology"/>
<dbReference type="Pfam" id="PF00437">
    <property type="entry name" value="T2SSE"/>
    <property type="match status" value="1"/>
</dbReference>
<dbReference type="SUPFAM" id="SSF52540">
    <property type="entry name" value="P-loop containing nucleoside triphosphate hydrolases"/>
    <property type="match status" value="1"/>
</dbReference>
<gene>
    <name evidence="3" type="primary">tadA</name>
    <name evidence="3" type="ORF">G9U52_26440</name>
</gene>
<comment type="caution">
    <text evidence="3">The sequence shown here is derived from an EMBL/GenBank/DDBJ whole genome shotgun (WGS) entry which is preliminary data.</text>
</comment>
<dbReference type="Gene3D" id="3.40.50.300">
    <property type="entry name" value="P-loop containing nucleotide triphosphate hydrolases"/>
    <property type="match status" value="1"/>
</dbReference>
<accession>A0ABX0JD90</accession>
<dbReference type="PANTHER" id="PTHR30486">
    <property type="entry name" value="TWITCHING MOTILITY PROTEIN PILT"/>
    <property type="match status" value="1"/>
</dbReference>
<comment type="similarity">
    <text evidence="1">Belongs to the GSP E family.</text>
</comment>